<evidence type="ECO:0000256" key="1">
    <source>
        <dbReference type="SAM" id="MobiDB-lite"/>
    </source>
</evidence>
<evidence type="ECO:0008006" key="4">
    <source>
        <dbReference type="Google" id="ProtNLM"/>
    </source>
</evidence>
<proteinExistence type="predicted"/>
<gene>
    <name evidence="2" type="ORF">WJX73_005548</name>
</gene>
<accession>A0AAW1PJM1</accession>
<organism evidence="2 3">
    <name type="scientific">Symbiochloris irregularis</name>
    <dbReference type="NCBI Taxonomy" id="706552"/>
    <lineage>
        <taxon>Eukaryota</taxon>
        <taxon>Viridiplantae</taxon>
        <taxon>Chlorophyta</taxon>
        <taxon>core chlorophytes</taxon>
        <taxon>Trebouxiophyceae</taxon>
        <taxon>Trebouxiales</taxon>
        <taxon>Trebouxiaceae</taxon>
        <taxon>Symbiochloris</taxon>
    </lineage>
</organism>
<keyword evidence="3" id="KW-1185">Reference proteome</keyword>
<evidence type="ECO:0000313" key="3">
    <source>
        <dbReference type="Proteomes" id="UP001465755"/>
    </source>
</evidence>
<evidence type="ECO:0000313" key="2">
    <source>
        <dbReference type="EMBL" id="KAK9813731.1"/>
    </source>
</evidence>
<feature type="region of interest" description="Disordered" evidence="1">
    <location>
        <begin position="23"/>
        <end position="106"/>
    </location>
</feature>
<reference evidence="2 3" key="1">
    <citation type="journal article" date="2024" name="Nat. Commun.">
        <title>Phylogenomics reveals the evolutionary origins of lichenization in chlorophyte algae.</title>
        <authorList>
            <person name="Puginier C."/>
            <person name="Libourel C."/>
            <person name="Otte J."/>
            <person name="Skaloud P."/>
            <person name="Haon M."/>
            <person name="Grisel S."/>
            <person name="Petersen M."/>
            <person name="Berrin J.G."/>
            <person name="Delaux P.M."/>
            <person name="Dal Grande F."/>
            <person name="Keller J."/>
        </authorList>
    </citation>
    <scope>NUCLEOTIDE SEQUENCE [LARGE SCALE GENOMIC DNA]</scope>
    <source>
        <strain evidence="2 3">SAG 2036</strain>
    </source>
</reference>
<comment type="caution">
    <text evidence="2">The sequence shown here is derived from an EMBL/GenBank/DDBJ whole genome shotgun (WGS) entry which is preliminary data.</text>
</comment>
<dbReference type="Proteomes" id="UP001465755">
    <property type="component" value="Unassembled WGS sequence"/>
</dbReference>
<feature type="compositionally biased region" description="Polar residues" evidence="1">
    <location>
        <begin position="67"/>
        <end position="76"/>
    </location>
</feature>
<sequence>MHPGELLTALQKAAQLTLLYGKQKSPKHLASSSGAAGVGNGQRGDHRGESVPQDPTGAAGEDDFDLQNASPSQSFTALDPNDPKDRVQAAQKRLRTRQKERTRTQQKQLEELTGKMKELMQEKAALTTRKKILAAVVVLNTRHQERLHANQERMQREHCMLMGELAPFVNALEQRSDLKGSTVEQWTMGQYMDHVSPRYIARCKALLSKGGEAAQQEIDSLVCMRRELEERSSLEAVPPPTAIWQAILEGLKLSEQQEDFIVSARKEMIERLHEIADERRSILSSVAMLVVQSSPEVWQASLEMQQLQRSLGQERLAVHTFLFTVCQAVLTTQQEALLDAAAYPWWPDMWHISCLLSQRHKVTEEAKRAPAAKRQTMAAGSAASAADGPMTNDQPDLGINIPVLKSSSLLPHTAAFECLAQPLLARGAGLRLDCDLVIDPFQTVLPAAACSIPAIAQLRGMGLLDVHCRCFFPVMFWDWMQQHLPQLPHS</sequence>
<dbReference type="EMBL" id="JALJOQ010000003">
    <property type="protein sequence ID" value="KAK9813731.1"/>
    <property type="molecule type" value="Genomic_DNA"/>
</dbReference>
<protein>
    <recommendedName>
        <fullName evidence="4">BZIP domain-containing protein</fullName>
    </recommendedName>
</protein>
<dbReference type="AlphaFoldDB" id="A0AAW1PJM1"/>
<feature type="compositionally biased region" description="Basic and acidic residues" evidence="1">
    <location>
        <begin position="97"/>
        <end position="106"/>
    </location>
</feature>
<name>A0AAW1PJM1_9CHLO</name>